<keyword evidence="2 6" id="KW-0288">FMN</keyword>
<dbReference type="InterPro" id="IPR011251">
    <property type="entry name" value="Luciferase-like_dom"/>
</dbReference>
<dbReference type="AlphaFoldDB" id="A0A318A7V6"/>
<dbReference type="SUPFAM" id="SSF51679">
    <property type="entry name" value="Bacterial luciferase-like"/>
    <property type="match status" value="1"/>
</dbReference>
<reference evidence="9 10" key="1">
    <citation type="submission" date="2018-05" db="EMBL/GenBank/DDBJ databases">
        <title>Genetic diversity of glacier-inhabiting Cryobacterium bacteria in China and description of Cryobacterium mengkeensis sp. nov. and Arthrobacter glacialis sp. nov.</title>
        <authorList>
            <person name="Liu Q."/>
            <person name="Xin Y.-H."/>
        </authorList>
    </citation>
    <scope>NUCLEOTIDE SEQUENCE [LARGE SCALE GENOMIC DNA]</scope>
    <source>
        <strain evidence="9 10">SK-1</strain>
    </source>
</reference>
<feature type="domain" description="Luciferase-like" evidence="8">
    <location>
        <begin position="27"/>
        <end position="388"/>
    </location>
</feature>
<evidence type="ECO:0000259" key="8">
    <source>
        <dbReference type="Pfam" id="PF00296"/>
    </source>
</evidence>
<name>A0A318A7V6_9MICO</name>
<feature type="binding site" evidence="6">
    <location>
        <position position="103"/>
    </location>
    <ligand>
        <name>FMN</name>
        <dbReference type="ChEBI" id="CHEBI:58210"/>
    </ligand>
</feature>
<feature type="binding site" evidence="6">
    <location>
        <position position="153"/>
    </location>
    <ligand>
        <name>FMN</name>
        <dbReference type="ChEBI" id="CHEBI:58210"/>
    </ligand>
</feature>
<evidence type="ECO:0000313" key="9">
    <source>
        <dbReference type="EMBL" id="PXA73273.1"/>
    </source>
</evidence>
<dbReference type="Proteomes" id="UP000246722">
    <property type="component" value="Unassembled WGS sequence"/>
</dbReference>
<dbReference type="EMBL" id="QHLY01000003">
    <property type="protein sequence ID" value="PXA73273.1"/>
    <property type="molecule type" value="Genomic_DNA"/>
</dbReference>
<feature type="binding site" evidence="6">
    <location>
        <position position="57"/>
    </location>
    <ligand>
        <name>FMN</name>
        <dbReference type="ChEBI" id="CHEBI:58210"/>
    </ligand>
</feature>
<evidence type="ECO:0000256" key="3">
    <source>
        <dbReference type="ARBA" id="ARBA00023002"/>
    </source>
</evidence>
<proteinExistence type="inferred from homology"/>
<comment type="caution">
    <text evidence="9">The sequence shown here is derived from an EMBL/GenBank/DDBJ whole genome shotgun (WGS) entry which is preliminary data.</text>
</comment>
<keyword evidence="4" id="KW-0503">Monooxygenase</keyword>
<organism evidence="9 10">
    <name type="scientific">Cryobacterium arcticum</name>
    <dbReference type="NCBI Taxonomy" id="670052"/>
    <lineage>
        <taxon>Bacteria</taxon>
        <taxon>Bacillati</taxon>
        <taxon>Actinomycetota</taxon>
        <taxon>Actinomycetes</taxon>
        <taxon>Micrococcales</taxon>
        <taxon>Microbacteriaceae</taxon>
        <taxon>Cryobacterium</taxon>
    </lineage>
</organism>
<dbReference type="PIRSF" id="PIRSF000337">
    <property type="entry name" value="NTA_MOA"/>
    <property type="match status" value="1"/>
</dbReference>
<feature type="binding site" evidence="6">
    <location>
        <position position="228"/>
    </location>
    <ligand>
        <name>FMN</name>
        <dbReference type="ChEBI" id="CHEBI:58210"/>
    </ligand>
</feature>
<evidence type="ECO:0000313" key="10">
    <source>
        <dbReference type="Proteomes" id="UP000246722"/>
    </source>
</evidence>
<dbReference type="RefSeq" id="WP_110124949.1">
    <property type="nucleotide sequence ID" value="NZ_QHLY01000003.1"/>
</dbReference>
<dbReference type="InterPro" id="IPR036661">
    <property type="entry name" value="Luciferase-like_sf"/>
</dbReference>
<evidence type="ECO:0000256" key="4">
    <source>
        <dbReference type="ARBA" id="ARBA00023033"/>
    </source>
</evidence>
<dbReference type="Pfam" id="PF00296">
    <property type="entry name" value="Bac_luciferase"/>
    <property type="match status" value="1"/>
</dbReference>
<dbReference type="GO" id="GO:0004497">
    <property type="term" value="F:monooxygenase activity"/>
    <property type="evidence" value="ECO:0007669"/>
    <property type="project" value="UniProtKB-KW"/>
</dbReference>
<dbReference type="InterPro" id="IPR016215">
    <property type="entry name" value="NTA_MOA"/>
</dbReference>
<dbReference type="PANTHER" id="PTHR30011:SF16">
    <property type="entry name" value="C2H2 FINGER DOMAIN TRANSCRIPTION FACTOR (EUROFUNG)-RELATED"/>
    <property type="match status" value="1"/>
</dbReference>
<dbReference type="Gene3D" id="3.20.20.30">
    <property type="entry name" value="Luciferase-like domain"/>
    <property type="match status" value="1"/>
</dbReference>
<gene>
    <name evidence="9" type="ORF">CTB96_00510</name>
</gene>
<dbReference type="PANTHER" id="PTHR30011">
    <property type="entry name" value="ALKANESULFONATE MONOOXYGENASE-RELATED"/>
    <property type="match status" value="1"/>
</dbReference>
<dbReference type="NCBIfam" id="TIGR03860">
    <property type="entry name" value="FMN_nitrolo"/>
    <property type="match status" value="1"/>
</dbReference>
<keyword evidence="3" id="KW-0560">Oxidoreductase</keyword>
<protein>
    <recommendedName>
        <fullName evidence="8">Luciferase-like domain-containing protein</fullName>
    </recommendedName>
</protein>
<accession>A0A318A7V6</accession>
<evidence type="ECO:0000256" key="2">
    <source>
        <dbReference type="ARBA" id="ARBA00022643"/>
    </source>
</evidence>
<evidence type="ECO:0000256" key="1">
    <source>
        <dbReference type="ARBA" id="ARBA00022630"/>
    </source>
</evidence>
<dbReference type="GO" id="GO:0016705">
    <property type="term" value="F:oxidoreductase activity, acting on paired donors, with incorporation or reduction of molecular oxygen"/>
    <property type="evidence" value="ECO:0007669"/>
    <property type="project" value="InterPro"/>
</dbReference>
<evidence type="ECO:0000256" key="5">
    <source>
        <dbReference type="ARBA" id="ARBA00033748"/>
    </source>
</evidence>
<comment type="similarity">
    <text evidence="5">Belongs to the NtaA/SnaA/DszA monooxygenase family.</text>
</comment>
<feature type="region of interest" description="Disordered" evidence="7">
    <location>
        <begin position="439"/>
        <end position="469"/>
    </location>
</feature>
<dbReference type="OrthoDB" id="3265338at2"/>
<sequence length="469" mass="51169">MKPFILGVFQLMNPNGMSGASWRHPDNTSLDFMDIDYWVKLAAMLEEAKFDFLFLADTYGTPIVDGEIPAVALEQAMNVPTADPVSLMSALAVTTTKLGLVVTSATTFEPPYAHARRFSTLDHFSRGRIGWNMVTGASAESAAKAFGQPLTPHDKRYDMGDDYLDLTLKLWEGSWEDGAVIADKAAGIYADASRVHRVVHRGEYYSTDCTYQVIPSPQRTPVLFQAGSSGRGLEFAARNAECVFLQGTSLAKVAASVTEIHAKAQGFGRAPGSVKILVGLSVFTAPTHEEAVRKYQDLLDLTTDEFAAAAYVANTGINLLALDPSQPLPKIDAQQGQSNVDRYRSQNGEKELTVREILDEFKSRGLRGLVLVGTPEEVADQMEDYADQTGLDGFLFEPHIVPGTYTDIIDLLLPVLRERGRAATEYGADTLRERIFPGEGPRLAAHHPGAAFRPEPAPAQPRHLQTVKG</sequence>
<evidence type="ECO:0000256" key="6">
    <source>
        <dbReference type="PIRSR" id="PIRSR000337-1"/>
    </source>
</evidence>
<dbReference type="InterPro" id="IPR051260">
    <property type="entry name" value="Diverse_substr_monoxygenases"/>
</dbReference>
<feature type="binding site" evidence="6">
    <location>
        <position position="229"/>
    </location>
    <ligand>
        <name>FMN</name>
        <dbReference type="ChEBI" id="CHEBI:58210"/>
    </ligand>
</feature>
<keyword evidence="1 6" id="KW-0285">Flavoprotein</keyword>
<feature type="binding site" evidence="6">
    <location>
        <position position="157"/>
    </location>
    <ligand>
        <name>FMN</name>
        <dbReference type="ChEBI" id="CHEBI:58210"/>
    </ligand>
</feature>
<keyword evidence="10" id="KW-1185">Reference proteome</keyword>
<evidence type="ECO:0000256" key="7">
    <source>
        <dbReference type="SAM" id="MobiDB-lite"/>
    </source>
</evidence>